<dbReference type="Pfam" id="PF13175">
    <property type="entry name" value="AAA_15"/>
    <property type="match status" value="1"/>
</dbReference>
<feature type="non-terminal residue" evidence="2">
    <location>
        <position position="1"/>
    </location>
</feature>
<dbReference type="RefSeq" id="WP_175549206.1">
    <property type="nucleotide sequence ID" value="NZ_FQUV01000014.1"/>
</dbReference>
<organism evidence="2 3">
    <name type="scientific">Litoreibacter ascidiaceicola</name>
    <dbReference type="NCBI Taxonomy" id="1486859"/>
    <lineage>
        <taxon>Bacteria</taxon>
        <taxon>Pseudomonadati</taxon>
        <taxon>Pseudomonadota</taxon>
        <taxon>Alphaproteobacteria</taxon>
        <taxon>Rhodobacterales</taxon>
        <taxon>Roseobacteraceae</taxon>
        <taxon>Litoreibacter</taxon>
    </lineage>
</organism>
<protein>
    <submittedName>
        <fullName evidence="2">AAA ATPase domain-containing protein</fullName>
    </submittedName>
</protein>
<evidence type="ECO:0000313" key="2">
    <source>
        <dbReference type="EMBL" id="SHF82188.1"/>
    </source>
</evidence>
<feature type="domain" description="Endonuclease GajA/Old nuclease/RecF-like AAA" evidence="1">
    <location>
        <begin position="2"/>
        <end position="80"/>
    </location>
</feature>
<proteinExistence type="predicted"/>
<gene>
    <name evidence="2" type="ORF">SAMN05444273_1141</name>
</gene>
<dbReference type="EMBL" id="FQUV01000014">
    <property type="protein sequence ID" value="SHF82188.1"/>
    <property type="molecule type" value="Genomic_DNA"/>
</dbReference>
<keyword evidence="3" id="KW-1185">Reference proteome</keyword>
<sequence length="325" mass="35692">DGNVPFNKRGSGTKRLVLLNFFRAEAERRSEEDGRGIIYAFEEPESSQHPENQRLLLDSFKRLADTGKAQVILTTHSPLVAQNLPTESLRLVRKDGPQVCPIIEEVIENSANANELLEKIAAELGVMPDSRISVLVMVEGPNDVNFFENIYTAVVGLDPNVIDLASSDNVAIVPVGGGDLKHWISKRYLKGLGCVEYHIYDRDCDHDHVPAYQGQTDIVNGNADLNTARLTSKRETENYLHAAAILEALGVAVHVSDFADIPLLVSDASKQTDLAPDMGTGTAKRQLNTLAASRMTAALLREVDPQDEVLGWFQEISGLIQQQIN</sequence>
<dbReference type="CDD" id="cd00267">
    <property type="entry name" value="ABC_ATPase"/>
    <property type="match status" value="1"/>
</dbReference>
<dbReference type="InterPro" id="IPR027417">
    <property type="entry name" value="P-loop_NTPase"/>
</dbReference>
<evidence type="ECO:0000259" key="1">
    <source>
        <dbReference type="Pfam" id="PF13175"/>
    </source>
</evidence>
<dbReference type="Gene3D" id="3.40.50.300">
    <property type="entry name" value="P-loop containing nucleotide triphosphate hydrolases"/>
    <property type="match status" value="1"/>
</dbReference>
<dbReference type="STRING" id="1486859.SAMN05444273_1141"/>
<dbReference type="SUPFAM" id="SSF52540">
    <property type="entry name" value="P-loop containing nucleoside triphosphate hydrolases"/>
    <property type="match status" value="1"/>
</dbReference>
<evidence type="ECO:0000313" key="3">
    <source>
        <dbReference type="Proteomes" id="UP000184144"/>
    </source>
</evidence>
<dbReference type="Proteomes" id="UP000184144">
    <property type="component" value="Unassembled WGS sequence"/>
</dbReference>
<accession>A0A1M5ESD5</accession>
<name>A0A1M5ESD5_9RHOB</name>
<dbReference type="InterPro" id="IPR041685">
    <property type="entry name" value="AAA_GajA/Old/RecF-like"/>
</dbReference>
<dbReference type="PANTHER" id="PTHR43581">
    <property type="entry name" value="ATP/GTP PHOSPHATASE"/>
    <property type="match status" value="1"/>
</dbReference>
<reference evidence="3" key="1">
    <citation type="submission" date="2016-11" db="EMBL/GenBank/DDBJ databases">
        <authorList>
            <person name="Varghese N."/>
            <person name="Submissions S."/>
        </authorList>
    </citation>
    <scope>NUCLEOTIDE SEQUENCE [LARGE SCALE GENOMIC DNA]</scope>
    <source>
        <strain evidence="3">DSM 100566</strain>
    </source>
</reference>
<dbReference type="AlphaFoldDB" id="A0A1M5ESD5"/>
<dbReference type="InterPro" id="IPR051396">
    <property type="entry name" value="Bact_Antivir_Def_Nuclease"/>
</dbReference>
<dbReference type="PANTHER" id="PTHR43581:SF4">
    <property type="entry name" value="ATP_GTP PHOSPHATASE"/>
    <property type="match status" value="1"/>
</dbReference>